<dbReference type="AlphaFoldDB" id="A0A7R8CAD4"/>
<dbReference type="Proteomes" id="UP000675881">
    <property type="component" value="Chromosome 1"/>
</dbReference>
<evidence type="ECO:0000256" key="2">
    <source>
        <dbReference type="ARBA" id="ARBA00004922"/>
    </source>
</evidence>
<evidence type="ECO:0000313" key="14">
    <source>
        <dbReference type="Proteomes" id="UP000675881"/>
    </source>
</evidence>
<keyword evidence="5" id="KW-0256">Endoplasmic reticulum</keyword>
<evidence type="ECO:0000256" key="6">
    <source>
        <dbReference type="ARBA" id="ARBA00023253"/>
    </source>
</evidence>
<dbReference type="GO" id="GO:0046922">
    <property type="term" value="F:peptide-O-fucosyltransferase activity"/>
    <property type="evidence" value="ECO:0007669"/>
    <property type="project" value="UniProtKB-EC"/>
</dbReference>
<evidence type="ECO:0000256" key="7">
    <source>
        <dbReference type="ARBA" id="ARBA00023277"/>
    </source>
</evidence>
<proteinExistence type="inferred from homology"/>
<accession>A0A7R8CAD4</accession>
<name>A0A7R8CAD4_LEPSM</name>
<dbReference type="Gene3D" id="3.40.50.11340">
    <property type="match status" value="1"/>
</dbReference>
<comment type="similarity">
    <text evidence="8">Belongs to the glycosyltransferase 68 family.</text>
</comment>
<dbReference type="CDD" id="cd11298">
    <property type="entry name" value="O-FucT-2"/>
    <property type="match status" value="1"/>
</dbReference>
<dbReference type="EC" id="2.4.1.221" evidence="3"/>
<keyword evidence="13" id="KW-0328">Glycosyltransferase</keyword>
<comment type="catalytic activity">
    <reaction evidence="12">
        <text>L-seryl-[protein] + GDP-beta-L-fucose = 3-O-(alpha-L-fucosyl)-L-seryl-[protein] + GDP + H(+)</text>
        <dbReference type="Rhea" id="RHEA:63644"/>
        <dbReference type="Rhea" id="RHEA-COMP:9863"/>
        <dbReference type="Rhea" id="RHEA-COMP:17914"/>
        <dbReference type="ChEBI" id="CHEBI:15378"/>
        <dbReference type="ChEBI" id="CHEBI:29999"/>
        <dbReference type="ChEBI" id="CHEBI:57273"/>
        <dbReference type="ChEBI" id="CHEBI:58189"/>
        <dbReference type="ChEBI" id="CHEBI:189632"/>
        <dbReference type="EC" id="2.4.1.221"/>
    </reaction>
    <physiologicalReaction direction="left-to-right" evidence="12">
        <dbReference type="Rhea" id="RHEA:63645"/>
    </physiologicalReaction>
</comment>
<evidence type="ECO:0000313" key="13">
    <source>
        <dbReference type="EMBL" id="CAF2749879.1"/>
    </source>
</evidence>
<dbReference type="PANTHER" id="PTHR13398">
    <property type="entry name" value="GDP-FUCOSE PROTEIN O-FUCOSYLTRANSFERASE 2"/>
    <property type="match status" value="1"/>
</dbReference>
<evidence type="ECO:0000256" key="12">
    <source>
        <dbReference type="ARBA" id="ARBA00048647"/>
    </source>
</evidence>
<dbReference type="GO" id="GO:0005783">
    <property type="term" value="C:endoplasmic reticulum"/>
    <property type="evidence" value="ECO:0007669"/>
    <property type="project" value="UniProtKB-SubCell"/>
</dbReference>
<keyword evidence="4 13" id="KW-0808">Transferase</keyword>
<evidence type="ECO:0000256" key="9">
    <source>
        <dbReference type="ARBA" id="ARBA00026232"/>
    </source>
</evidence>
<keyword evidence="7" id="KW-0119">Carbohydrate metabolism</keyword>
<dbReference type="EMBL" id="HG994580">
    <property type="protein sequence ID" value="CAF2749879.1"/>
    <property type="molecule type" value="Genomic_DNA"/>
</dbReference>
<evidence type="ECO:0000256" key="5">
    <source>
        <dbReference type="ARBA" id="ARBA00022824"/>
    </source>
</evidence>
<evidence type="ECO:0000256" key="4">
    <source>
        <dbReference type="ARBA" id="ARBA00022679"/>
    </source>
</evidence>
<evidence type="ECO:0000256" key="8">
    <source>
        <dbReference type="ARBA" id="ARBA00025803"/>
    </source>
</evidence>
<dbReference type="OrthoDB" id="422368at2759"/>
<evidence type="ECO:0000256" key="11">
    <source>
        <dbReference type="ARBA" id="ARBA00047273"/>
    </source>
</evidence>
<keyword evidence="6" id="KW-0294">Fucose metabolism</keyword>
<reference evidence="13" key="1">
    <citation type="submission" date="2021-02" db="EMBL/GenBank/DDBJ databases">
        <authorList>
            <person name="Bekaert M."/>
        </authorList>
    </citation>
    <scope>NUCLEOTIDE SEQUENCE</scope>
    <source>
        <strain evidence="13">IoA-00</strain>
    </source>
</reference>
<evidence type="ECO:0000256" key="10">
    <source>
        <dbReference type="ARBA" id="ARBA00033083"/>
    </source>
</evidence>
<sequence>MQLVLRIILVSLIFLNFVSSEVGRRYILYDVNPGEGFNLRRDVFSRVAVFVKKLNLNTNISFTLVLPPWDRLYHWQRISRYVPVIEFTDFLDINGLIIDSTYYLQSYKEGWEDEKNRYRGYFWGYSDVETRNFSCISVQENLLHDWFGDEEYWSIRRATRFSSSLVNIGQEFRNTFLDSSDEKDDTVVHELWEHFQPERKITRGGPYLSAHLRRKDFLTSLFIASDAPDEEFRVLESNLQEFEVYRYSPPTKVKKVIKDGGVAIVDQIICAHAQYFIGSYESTFSFRIQEEREILGFMVANTFDILCPDGQDKCSKGSVWKIVYPKTKQSNNNHMEL</sequence>
<dbReference type="InterPro" id="IPR045130">
    <property type="entry name" value="OFUT2-like"/>
</dbReference>
<dbReference type="Pfam" id="PF10250">
    <property type="entry name" value="O-FucT"/>
    <property type="match status" value="1"/>
</dbReference>
<protein>
    <recommendedName>
        <fullName evidence="9">GDP-fucose protein O-fucosyltransferase 2</fullName>
        <ecNumber evidence="3">2.4.1.221</ecNumber>
    </recommendedName>
    <alternativeName>
        <fullName evidence="10">Peptide-O-fucosyltransferase 2</fullName>
    </alternativeName>
</protein>
<gene>
    <name evidence="13" type="ORF">LSAA_1687</name>
</gene>
<comment type="subcellular location">
    <subcellularLocation>
        <location evidence="1">Endoplasmic reticulum</location>
    </subcellularLocation>
</comment>
<dbReference type="InterPro" id="IPR019378">
    <property type="entry name" value="GDP-Fuc_O-FucTrfase"/>
</dbReference>
<dbReference type="GO" id="GO:0006004">
    <property type="term" value="P:fucose metabolic process"/>
    <property type="evidence" value="ECO:0007669"/>
    <property type="project" value="UniProtKB-KW"/>
</dbReference>
<comment type="catalytic activity">
    <reaction evidence="11">
        <text>L-threonyl-[protein] + GDP-beta-L-fucose = 3-O-(alpha-L-fucosyl)-L-threonyl-[protein] + GDP + H(+)</text>
        <dbReference type="Rhea" id="RHEA:70491"/>
        <dbReference type="Rhea" id="RHEA-COMP:11060"/>
        <dbReference type="Rhea" id="RHEA-COMP:17915"/>
        <dbReference type="ChEBI" id="CHEBI:15378"/>
        <dbReference type="ChEBI" id="CHEBI:30013"/>
        <dbReference type="ChEBI" id="CHEBI:57273"/>
        <dbReference type="ChEBI" id="CHEBI:58189"/>
        <dbReference type="ChEBI" id="CHEBI:189631"/>
        <dbReference type="EC" id="2.4.1.221"/>
    </reaction>
    <physiologicalReaction direction="left-to-right" evidence="11">
        <dbReference type="Rhea" id="RHEA:70492"/>
    </physiologicalReaction>
</comment>
<evidence type="ECO:0000256" key="1">
    <source>
        <dbReference type="ARBA" id="ARBA00004240"/>
    </source>
</evidence>
<dbReference type="Gene3D" id="3.40.50.11350">
    <property type="match status" value="2"/>
</dbReference>
<comment type="pathway">
    <text evidence="2">Protein modification; protein glycosylation.</text>
</comment>
<organism evidence="13 14">
    <name type="scientific">Lepeophtheirus salmonis</name>
    <name type="common">Salmon louse</name>
    <name type="synonym">Caligus salmonis</name>
    <dbReference type="NCBI Taxonomy" id="72036"/>
    <lineage>
        <taxon>Eukaryota</taxon>
        <taxon>Metazoa</taxon>
        <taxon>Ecdysozoa</taxon>
        <taxon>Arthropoda</taxon>
        <taxon>Crustacea</taxon>
        <taxon>Multicrustacea</taxon>
        <taxon>Hexanauplia</taxon>
        <taxon>Copepoda</taxon>
        <taxon>Siphonostomatoida</taxon>
        <taxon>Caligidae</taxon>
        <taxon>Lepeophtheirus</taxon>
    </lineage>
</organism>
<keyword evidence="14" id="KW-1185">Reference proteome</keyword>
<dbReference type="PANTHER" id="PTHR13398:SF0">
    <property type="entry name" value="GDP-FUCOSE PROTEIN O-FUCOSYLTRANSFERASE 2"/>
    <property type="match status" value="1"/>
</dbReference>
<evidence type="ECO:0000256" key="3">
    <source>
        <dbReference type="ARBA" id="ARBA00012196"/>
    </source>
</evidence>